<dbReference type="EMBL" id="BOQE01000001">
    <property type="protein sequence ID" value="GIM46367.1"/>
    <property type="molecule type" value="Genomic_DNA"/>
</dbReference>
<dbReference type="RefSeq" id="WP_282199478.1">
    <property type="nucleotide sequence ID" value="NZ_BOQE01000001.1"/>
</dbReference>
<dbReference type="Proteomes" id="UP001057291">
    <property type="component" value="Unassembled WGS sequence"/>
</dbReference>
<accession>A0AAV4LEY4</accession>
<sequence>MNATEAVDYYEKQICDWCSFRQAGLFLECVSCPIEQWKQKIIAEHMKLAIRVRKQNRIDGKREEPIDVDRRSE</sequence>
<evidence type="ECO:0000313" key="2">
    <source>
        <dbReference type="Proteomes" id="UP001057291"/>
    </source>
</evidence>
<name>A0AAV4LEY4_9BACL</name>
<keyword evidence="2" id="KW-1185">Reference proteome</keyword>
<organism evidence="1 2">
    <name type="scientific">Collibacillus ludicampi</name>
    <dbReference type="NCBI Taxonomy" id="2771369"/>
    <lineage>
        <taxon>Bacteria</taxon>
        <taxon>Bacillati</taxon>
        <taxon>Bacillota</taxon>
        <taxon>Bacilli</taxon>
        <taxon>Bacillales</taxon>
        <taxon>Alicyclobacillaceae</taxon>
        <taxon>Collibacillus</taxon>
    </lineage>
</organism>
<dbReference type="AlphaFoldDB" id="A0AAV4LEY4"/>
<reference evidence="1" key="1">
    <citation type="journal article" date="2023" name="Int. J. Syst. Evol. Microbiol.">
        <title>Collibacillus ludicampi gen. nov., sp. nov., a new soil bacterium of the family Alicyclobacillaceae.</title>
        <authorList>
            <person name="Jojima T."/>
            <person name="Ioku Y."/>
            <person name="Fukuta Y."/>
            <person name="Shirasaka N."/>
            <person name="Matsumura Y."/>
            <person name="Mori M."/>
        </authorList>
    </citation>
    <scope>NUCLEOTIDE SEQUENCE</scope>
    <source>
        <strain evidence="1">TP075</strain>
    </source>
</reference>
<evidence type="ECO:0000313" key="1">
    <source>
        <dbReference type="EMBL" id="GIM46367.1"/>
    </source>
</evidence>
<protein>
    <submittedName>
        <fullName evidence="1">Uncharacterized protein</fullName>
    </submittedName>
</protein>
<comment type="caution">
    <text evidence="1">The sequence shown here is derived from an EMBL/GenBank/DDBJ whole genome shotgun (WGS) entry which is preliminary data.</text>
</comment>
<gene>
    <name evidence="1" type="ORF">DNHGIG_19160</name>
</gene>
<proteinExistence type="predicted"/>